<dbReference type="PANTHER" id="PTHR11795:SF371">
    <property type="entry name" value="HIGH-AFFINITY BRANCHED-CHAIN AMINO ACID TRANSPORT SYSTEM PERMEASE PROTEIN LIVH"/>
    <property type="match status" value="1"/>
</dbReference>
<comment type="subcellular location">
    <subcellularLocation>
        <location evidence="1">Cell membrane</location>
        <topology evidence="1">Multi-pass membrane protein</topology>
    </subcellularLocation>
</comment>
<keyword evidence="5 10" id="KW-0812">Transmembrane</keyword>
<feature type="transmembrane region" description="Helical" evidence="10">
    <location>
        <begin position="6"/>
        <end position="38"/>
    </location>
</feature>
<keyword evidence="7 10" id="KW-1133">Transmembrane helix</keyword>
<dbReference type="GO" id="GO:0005886">
    <property type="term" value="C:plasma membrane"/>
    <property type="evidence" value="ECO:0007669"/>
    <property type="project" value="UniProtKB-SubCell"/>
</dbReference>
<dbReference type="AlphaFoldDB" id="A0AA35WGI6"/>
<feature type="transmembrane region" description="Helical" evidence="10">
    <location>
        <begin position="106"/>
        <end position="124"/>
    </location>
</feature>
<evidence type="ECO:0000256" key="2">
    <source>
        <dbReference type="ARBA" id="ARBA00022448"/>
    </source>
</evidence>
<dbReference type="Proteomes" id="UP001174909">
    <property type="component" value="Unassembled WGS sequence"/>
</dbReference>
<feature type="transmembrane region" description="Helical" evidence="10">
    <location>
        <begin position="50"/>
        <end position="71"/>
    </location>
</feature>
<organism evidence="11 12">
    <name type="scientific">Geodia barretti</name>
    <name type="common">Barrett's horny sponge</name>
    <dbReference type="NCBI Taxonomy" id="519541"/>
    <lineage>
        <taxon>Eukaryota</taxon>
        <taxon>Metazoa</taxon>
        <taxon>Porifera</taxon>
        <taxon>Demospongiae</taxon>
        <taxon>Heteroscleromorpha</taxon>
        <taxon>Tetractinellida</taxon>
        <taxon>Astrophorina</taxon>
        <taxon>Geodiidae</taxon>
        <taxon>Geodia</taxon>
    </lineage>
</organism>
<dbReference type="EMBL" id="CASHTH010001839">
    <property type="protein sequence ID" value="CAI8020618.1"/>
    <property type="molecule type" value="Genomic_DNA"/>
</dbReference>
<feature type="transmembrane region" description="Helical" evidence="10">
    <location>
        <begin position="226"/>
        <end position="245"/>
    </location>
</feature>
<evidence type="ECO:0000256" key="8">
    <source>
        <dbReference type="ARBA" id="ARBA00023136"/>
    </source>
</evidence>
<evidence type="ECO:0000256" key="9">
    <source>
        <dbReference type="ARBA" id="ARBA00037998"/>
    </source>
</evidence>
<evidence type="ECO:0000256" key="4">
    <source>
        <dbReference type="ARBA" id="ARBA00022519"/>
    </source>
</evidence>
<dbReference type="GO" id="GO:0042941">
    <property type="term" value="P:D-alanine transmembrane transport"/>
    <property type="evidence" value="ECO:0007669"/>
    <property type="project" value="TreeGrafter"/>
</dbReference>
<dbReference type="GO" id="GO:0015190">
    <property type="term" value="F:L-leucine transmembrane transporter activity"/>
    <property type="evidence" value="ECO:0007669"/>
    <property type="project" value="TreeGrafter"/>
</dbReference>
<evidence type="ECO:0000256" key="1">
    <source>
        <dbReference type="ARBA" id="ARBA00004651"/>
    </source>
</evidence>
<dbReference type="InterPro" id="IPR001851">
    <property type="entry name" value="ABC_transp_permease"/>
</dbReference>
<dbReference type="PANTHER" id="PTHR11795">
    <property type="entry name" value="BRANCHED-CHAIN AMINO ACID TRANSPORT SYSTEM PERMEASE PROTEIN LIVH"/>
    <property type="match status" value="1"/>
</dbReference>
<comment type="similarity">
    <text evidence="9">Belongs to the binding-protein-dependent transport system permease family. LivHM subfamily.</text>
</comment>
<keyword evidence="8 10" id="KW-0472">Membrane</keyword>
<evidence type="ECO:0000313" key="11">
    <source>
        <dbReference type="EMBL" id="CAI8020618.1"/>
    </source>
</evidence>
<keyword evidence="12" id="KW-1185">Reference proteome</keyword>
<keyword evidence="4" id="KW-0997">Cell inner membrane</keyword>
<evidence type="ECO:0000256" key="6">
    <source>
        <dbReference type="ARBA" id="ARBA00022970"/>
    </source>
</evidence>
<dbReference type="GO" id="GO:0005304">
    <property type="term" value="F:L-valine transmembrane transporter activity"/>
    <property type="evidence" value="ECO:0007669"/>
    <property type="project" value="TreeGrafter"/>
</dbReference>
<dbReference type="Pfam" id="PF02653">
    <property type="entry name" value="BPD_transp_2"/>
    <property type="match status" value="1"/>
</dbReference>
<evidence type="ECO:0000256" key="5">
    <source>
        <dbReference type="ARBA" id="ARBA00022692"/>
    </source>
</evidence>
<evidence type="ECO:0000256" key="10">
    <source>
        <dbReference type="SAM" id="Phobius"/>
    </source>
</evidence>
<dbReference type="GO" id="GO:1903806">
    <property type="term" value="P:L-isoleucine import across plasma membrane"/>
    <property type="evidence" value="ECO:0007669"/>
    <property type="project" value="TreeGrafter"/>
</dbReference>
<evidence type="ECO:0000313" key="12">
    <source>
        <dbReference type="Proteomes" id="UP001174909"/>
    </source>
</evidence>
<keyword evidence="6" id="KW-0029">Amino-acid transport</keyword>
<comment type="caution">
    <text evidence="11">The sequence shown here is derived from an EMBL/GenBank/DDBJ whole genome shotgun (WGS) entry which is preliminary data.</text>
</comment>
<dbReference type="GO" id="GO:0015192">
    <property type="term" value="F:L-phenylalanine transmembrane transporter activity"/>
    <property type="evidence" value="ECO:0007669"/>
    <property type="project" value="TreeGrafter"/>
</dbReference>
<gene>
    <name evidence="11" type="ORF">GBAR_LOCUS12318</name>
</gene>
<keyword evidence="2" id="KW-0813">Transport</keyword>
<feature type="transmembrane region" description="Helical" evidence="10">
    <location>
        <begin position="188"/>
        <end position="214"/>
    </location>
</feature>
<sequence>MFGAYIALMLITVFGIPFWIALPLSMILCGILGMLIDLVAYRPLRDAPRLSALITAIGVSLALQNLARMIWSARPLQFPTEALPAIFLSQNAILLPGGATLPYRDVFIIALALVLMITLNRLIYLTKIGKAMRACAQNPVAANLMGIRTNQVIAITFIIGSALGAVAGVMVGLREVVTPTMGYYKGVAAFAAAVLGGIGNVTGAMLGGIIIGIAEVLGAGYISSGYRLAIAYIIMIAVIVIRPSGLFGKSTGHRA</sequence>
<evidence type="ECO:0000256" key="7">
    <source>
        <dbReference type="ARBA" id="ARBA00022989"/>
    </source>
</evidence>
<dbReference type="CDD" id="cd06582">
    <property type="entry name" value="TM_PBP1_LivH_like"/>
    <property type="match status" value="1"/>
</dbReference>
<keyword evidence="3" id="KW-1003">Cell membrane</keyword>
<feature type="transmembrane region" description="Helical" evidence="10">
    <location>
        <begin position="152"/>
        <end position="173"/>
    </location>
</feature>
<name>A0AA35WGI6_GEOBA</name>
<accession>A0AA35WGI6</accession>
<reference evidence="11" key="1">
    <citation type="submission" date="2023-03" db="EMBL/GenBank/DDBJ databases">
        <authorList>
            <person name="Steffen K."/>
            <person name="Cardenas P."/>
        </authorList>
    </citation>
    <scope>NUCLEOTIDE SEQUENCE</scope>
</reference>
<protein>
    <submittedName>
        <fullName evidence="11">High-affinity branched-chain amino acid transport system permease protein LivH</fullName>
    </submittedName>
</protein>
<proteinExistence type="inferred from homology"/>
<dbReference type="GO" id="GO:0015188">
    <property type="term" value="F:L-isoleucine transmembrane transporter activity"/>
    <property type="evidence" value="ECO:0007669"/>
    <property type="project" value="TreeGrafter"/>
</dbReference>
<evidence type="ECO:0000256" key="3">
    <source>
        <dbReference type="ARBA" id="ARBA00022475"/>
    </source>
</evidence>
<dbReference type="InterPro" id="IPR052157">
    <property type="entry name" value="BCAA_transport_permease"/>
</dbReference>
<dbReference type="GO" id="GO:0015808">
    <property type="term" value="P:L-alanine transport"/>
    <property type="evidence" value="ECO:0007669"/>
    <property type="project" value="TreeGrafter"/>
</dbReference>